<evidence type="ECO:0000256" key="1">
    <source>
        <dbReference type="ARBA" id="ARBA00009934"/>
    </source>
</evidence>
<dbReference type="InterPro" id="IPR045864">
    <property type="entry name" value="aa-tRNA-synth_II/BPL/LPL"/>
</dbReference>
<dbReference type="SUPFAM" id="SSF52317">
    <property type="entry name" value="Class I glutamine amidotransferase-like"/>
    <property type="match status" value="1"/>
</dbReference>
<dbReference type="Proteomes" id="UP001451303">
    <property type="component" value="Unassembled WGS sequence"/>
</dbReference>
<comment type="caution">
    <text evidence="4">The sequence shown here is derived from an EMBL/GenBank/DDBJ whole genome shotgun (WGS) entry which is preliminary data.</text>
</comment>
<keyword evidence="5" id="KW-1185">Reference proteome</keyword>
<dbReference type="CDD" id="cd16442">
    <property type="entry name" value="BPL"/>
    <property type="match status" value="1"/>
</dbReference>
<gene>
    <name evidence="4" type="ORF">QR685DRAFT_298263</name>
</gene>
<evidence type="ECO:0000313" key="5">
    <source>
        <dbReference type="Proteomes" id="UP001451303"/>
    </source>
</evidence>
<dbReference type="Gene3D" id="3.40.50.880">
    <property type="match status" value="1"/>
</dbReference>
<dbReference type="InterPro" id="IPR029062">
    <property type="entry name" value="Class_I_gatase-like"/>
</dbReference>
<feature type="domain" description="BPL/LPL catalytic" evidence="3">
    <location>
        <begin position="407"/>
        <end position="621"/>
    </location>
</feature>
<reference evidence="4 5" key="1">
    <citation type="submission" date="2023-09" db="EMBL/GenBank/DDBJ databases">
        <title>Multi-omics analysis of a traditional fermented food reveals byproduct-associated fungal strains for waste-to-food upcycling.</title>
        <authorList>
            <consortium name="Lawrence Berkeley National Laboratory"/>
            <person name="Rekdal V.M."/>
            <person name="Villalobos-Escobedo J.M."/>
            <person name="Rodriguez-Valeron N."/>
            <person name="Garcia M.O."/>
            <person name="Vasquez D.P."/>
            <person name="Damayanti I."/>
            <person name="Sorensen P.M."/>
            <person name="Baidoo E.E."/>
            <person name="De Carvalho A.C."/>
            <person name="Riley R."/>
            <person name="Lipzen A."/>
            <person name="He G."/>
            <person name="Yan M."/>
            <person name="Haridas S."/>
            <person name="Daum C."/>
            <person name="Yoshinaga Y."/>
            <person name="Ng V."/>
            <person name="Grigoriev I.V."/>
            <person name="Munk R."/>
            <person name="Nuraida L."/>
            <person name="Wijaya C.H."/>
            <person name="Morales P.-C."/>
            <person name="Keasling J.D."/>
        </authorList>
    </citation>
    <scope>NUCLEOTIDE SEQUENCE [LARGE SCALE GENOMIC DNA]</scope>
    <source>
        <strain evidence="4 5">FGSC 2613</strain>
    </source>
</reference>
<proteinExistence type="inferred from homology"/>
<protein>
    <submittedName>
        <fullName evidence="4">Biotin apo-protein ligase</fullName>
    </submittedName>
</protein>
<dbReference type="InterPro" id="IPR004143">
    <property type="entry name" value="BPL_LPL_catalytic"/>
</dbReference>
<dbReference type="GO" id="GO:0016874">
    <property type="term" value="F:ligase activity"/>
    <property type="evidence" value="ECO:0007669"/>
    <property type="project" value="UniProtKB-KW"/>
</dbReference>
<keyword evidence="2 4" id="KW-0436">Ligase</keyword>
<dbReference type="PROSITE" id="PS51733">
    <property type="entry name" value="BPL_LPL_CATALYTIC"/>
    <property type="match status" value="1"/>
</dbReference>
<dbReference type="CDD" id="cd03144">
    <property type="entry name" value="GATase1_ScBLP_like"/>
    <property type="match status" value="1"/>
</dbReference>
<dbReference type="InterPro" id="IPR004408">
    <property type="entry name" value="Biotin_CoA_COase_ligase"/>
</dbReference>
<dbReference type="PANTHER" id="PTHR12835">
    <property type="entry name" value="BIOTIN PROTEIN LIGASE"/>
    <property type="match status" value="1"/>
</dbReference>
<evidence type="ECO:0000256" key="2">
    <source>
        <dbReference type="ARBA" id="ARBA00022598"/>
    </source>
</evidence>
<evidence type="ECO:0000313" key="4">
    <source>
        <dbReference type="EMBL" id="KAL0469721.1"/>
    </source>
</evidence>
<dbReference type="InterPro" id="IPR019197">
    <property type="entry name" value="Biotin-prot_ligase_N"/>
</dbReference>
<dbReference type="Pfam" id="PF03099">
    <property type="entry name" value="BPL_LplA_LipB"/>
    <property type="match status" value="1"/>
</dbReference>
<accession>A0ABR3DAL3</accession>
<dbReference type="Gene3D" id="3.30.930.10">
    <property type="entry name" value="Bira Bifunctional Protein, Domain 2"/>
    <property type="match status" value="1"/>
</dbReference>
<evidence type="ECO:0000259" key="3">
    <source>
        <dbReference type="PROSITE" id="PS51733"/>
    </source>
</evidence>
<name>A0ABR3DAL3_NEUIN</name>
<dbReference type="EMBL" id="JAVLET010000005">
    <property type="protein sequence ID" value="KAL0469721.1"/>
    <property type="molecule type" value="Genomic_DNA"/>
</dbReference>
<sequence length="708" mass="78030">MATRLKTDQRVLNVLIYAGAGVTPECLRQCTESLKRLVGSKYAVSHITPSTLKTEPWQSTCALLVFPGGADLPFCRELNGPGNRVIADYVRNGGAYLGFCAGGYYGSGQCWFQLDDPSQDVKGPRELAFFPGTCGGPAFKGFQYHCEMGAKAAKLSVRKEAFTGGQAPPDVFKSYYNGGGVFLNAEAMESDGVEILAEYADRIDFPSGKTQAAVVFCKVGQGKAILTGPHPEFSGTSLKSQPDIPGYDKLVEEVTADESARLEFLAACLSKMGLSLSPKAAWDDIPRLTTMLNVYCQGGHLESLLNRLTGRSYAVITDGSIWLEDKYGSDMFHLEWTTDGSWSTNYEPRKSDKVTWRLNVGSKVAGQGDDESGTEFDHNIYYASLEDFRMLESNRGFSTWKQALRVGTQDPWCPTLSWGNHLMYGDTVTSTNTLLSSNPQLLSKLESGFTFTATRQVAGRGRGNNVWVSPAGCLIMSTVINHSANVIASRPLGFFNYLAAIAIVEAIKGYDHEDDIYQKLDVKIKWPNDIYVRDPSKPNEPAYVKVGGILANCSYSAPNYQVVLGIGLNTNNAQPTTSLDALLKWTASMLDGDRPPPPPFHIERLVARIVTCLEILYDHFLRKGFSDEVEALYYKHWLHTNQIVTLEDEDGVKARVLGITKDQGLLVAEEVMEDGIELNSWKGTGTMFQLQSDENGFDYWKGLIKRKV</sequence>
<dbReference type="NCBIfam" id="TIGR00121">
    <property type="entry name" value="birA_ligase"/>
    <property type="match status" value="1"/>
</dbReference>
<organism evidence="4 5">
    <name type="scientific">Neurospora intermedia</name>
    <dbReference type="NCBI Taxonomy" id="5142"/>
    <lineage>
        <taxon>Eukaryota</taxon>
        <taxon>Fungi</taxon>
        <taxon>Dikarya</taxon>
        <taxon>Ascomycota</taxon>
        <taxon>Pezizomycotina</taxon>
        <taxon>Sordariomycetes</taxon>
        <taxon>Sordariomycetidae</taxon>
        <taxon>Sordariales</taxon>
        <taxon>Sordariaceae</taxon>
        <taxon>Neurospora</taxon>
    </lineage>
</organism>
<comment type="similarity">
    <text evidence="1">Belongs to the biotin--protein ligase family.</text>
</comment>
<dbReference type="SUPFAM" id="SSF55681">
    <property type="entry name" value="Class II aaRS and biotin synthetases"/>
    <property type="match status" value="1"/>
</dbReference>
<dbReference type="PANTHER" id="PTHR12835:SF5">
    <property type="entry name" value="BIOTIN--PROTEIN LIGASE"/>
    <property type="match status" value="1"/>
</dbReference>
<dbReference type="Pfam" id="PF09825">
    <property type="entry name" value="BPL_N"/>
    <property type="match status" value="1"/>
</dbReference>